<dbReference type="InParanoid" id="D8Q3K3"/>
<reference evidence="2 3" key="1">
    <citation type="journal article" date="2010" name="Nat. Biotechnol.">
        <title>Genome sequence of the model mushroom Schizophyllum commune.</title>
        <authorList>
            <person name="Ohm R.A."/>
            <person name="de Jong J.F."/>
            <person name="Lugones L.G."/>
            <person name="Aerts A."/>
            <person name="Kothe E."/>
            <person name="Stajich J.E."/>
            <person name="de Vries R.P."/>
            <person name="Record E."/>
            <person name="Levasseur A."/>
            <person name="Baker S.E."/>
            <person name="Bartholomew K.A."/>
            <person name="Coutinho P.M."/>
            <person name="Erdmann S."/>
            <person name="Fowler T.J."/>
            <person name="Gathman A.C."/>
            <person name="Lombard V."/>
            <person name="Henrissat B."/>
            <person name="Knabe N."/>
            <person name="Kuees U."/>
            <person name="Lilly W.W."/>
            <person name="Lindquist E."/>
            <person name="Lucas S."/>
            <person name="Magnuson J.K."/>
            <person name="Piumi F."/>
            <person name="Raudaskoski M."/>
            <person name="Salamov A."/>
            <person name="Schmutz J."/>
            <person name="Schwarze F.W.M.R."/>
            <person name="vanKuyk P.A."/>
            <person name="Horton J.S."/>
            <person name="Grigoriev I.V."/>
            <person name="Woesten H.A.B."/>
        </authorList>
    </citation>
    <scope>NUCLEOTIDE SEQUENCE [LARGE SCALE GENOMIC DNA]</scope>
    <source>
        <strain evidence="3">H4-8 / FGSC 9210</strain>
    </source>
</reference>
<feature type="compositionally biased region" description="Basic residues" evidence="1">
    <location>
        <begin position="1"/>
        <end position="14"/>
    </location>
</feature>
<protein>
    <submittedName>
        <fullName evidence="2">Uncharacterized protein</fullName>
    </submittedName>
</protein>
<feature type="region of interest" description="Disordered" evidence="1">
    <location>
        <begin position="1"/>
        <end position="113"/>
    </location>
</feature>
<feature type="non-terminal residue" evidence="2">
    <location>
        <position position="235"/>
    </location>
</feature>
<accession>D8Q3K3</accession>
<organism evidence="3">
    <name type="scientific">Schizophyllum commune (strain H4-8 / FGSC 9210)</name>
    <name type="common">Split gill fungus</name>
    <dbReference type="NCBI Taxonomy" id="578458"/>
    <lineage>
        <taxon>Eukaryota</taxon>
        <taxon>Fungi</taxon>
        <taxon>Dikarya</taxon>
        <taxon>Basidiomycota</taxon>
        <taxon>Agaricomycotina</taxon>
        <taxon>Agaricomycetes</taxon>
        <taxon>Agaricomycetidae</taxon>
        <taxon>Agaricales</taxon>
        <taxon>Schizophyllaceae</taxon>
        <taxon>Schizophyllum</taxon>
    </lineage>
</organism>
<evidence type="ECO:0000313" key="2">
    <source>
        <dbReference type="EMBL" id="EFI97705.1"/>
    </source>
</evidence>
<proteinExistence type="predicted"/>
<feature type="compositionally biased region" description="Polar residues" evidence="1">
    <location>
        <begin position="53"/>
        <end position="63"/>
    </location>
</feature>
<dbReference type="VEuPathDB" id="FungiDB:SCHCODRAFT_02618128"/>
<sequence length="235" mass="25511">MPPRGHPRGKRRHTTTASRSAPPLFEPEMAGYVTATGAMKRMPTSGPGRPPSNKRQALSSAQEGSMPRAKCIMVETPGEGITTGSGPFARQAHQSLASTQGPPPVGQYTQPRSVDQKTLSALAKLLPHPKWLLAAEAKPISRDVERIVEKILSSGSSSSQQPRGGLPSQALIEPKREDFKHLFPLVAKNPALVKLCEFVFLLPIDRLTEFCRLQKVIEEADAQLAALACRKNEQP</sequence>
<evidence type="ECO:0000313" key="3">
    <source>
        <dbReference type="Proteomes" id="UP000007431"/>
    </source>
</evidence>
<name>D8Q3K3_SCHCM</name>
<keyword evidence="3" id="KW-1185">Reference proteome</keyword>
<dbReference type="AlphaFoldDB" id="D8Q3K3"/>
<gene>
    <name evidence="2" type="ORF">SCHCODRAFT_107853</name>
</gene>
<evidence type="ECO:0000256" key="1">
    <source>
        <dbReference type="SAM" id="MobiDB-lite"/>
    </source>
</evidence>
<dbReference type="EMBL" id="GL377305">
    <property type="protein sequence ID" value="EFI97705.1"/>
    <property type="molecule type" value="Genomic_DNA"/>
</dbReference>
<dbReference type="Proteomes" id="UP000007431">
    <property type="component" value="Unassembled WGS sequence"/>
</dbReference>
<dbReference type="HOGENOM" id="CLU_1180797_0_0_1"/>